<dbReference type="FunFam" id="2.40.128.20:FF:000034">
    <property type="entry name" value="Karl, isoform A"/>
    <property type="match status" value="1"/>
</dbReference>
<feature type="signal peptide" evidence="1">
    <location>
        <begin position="1"/>
        <end position="16"/>
    </location>
</feature>
<dbReference type="AlphaFoldDB" id="A0A7R8V2Z9"/>
<dbReference type="GO" id="GO:0005737">
    <property type="term" value="C:cytoplasm"/>
    <property type="evidence" value="ECO:0007669"/>
    <property type="project" value="TreeGrafter"/>
</dbReference>
<dbReference type="Proteomes" id="UP000594454">
    <property type="component" value="Chromosome 5"/>
</dbReference>
<dbReference type="PANTHER" id="PTHR10612">
    <property type="entry name" value="APOLIPOPROTEIN D"/>
    <property type="match status" value="1"/>
</dbReference>
<name>A0A7R8V2Z9_HERIL</name>
<dbReference type="OMA" id="CAEKKKH"/>
<dbReference type="SUPFAM" id="SSF50814">
    <property type="entry name" value="Lipocalins"/>
    <property type="match status" value="1"/>
</dbReference>
<protein>
    <recommendedName>
        <fullName evidence="2">VDE lipocalin domain-containing protein</fullName>
    </recommendedName>
</protein>
<dbReference type="Pfam" id="PF07137">
    <property type="entry name" value="VDE"/>
    <property type="match status" value="1"/>
</dbReference>
<dbReference type="InParanoid" id="A0A7R8V2Z9"/>
<dbReference type="GO" id="GO:0046422">
    <property type="term" value="F:violaxanthin de-epoxidase activity"/>
    <property type="evidence" value="ECO:0007669"/>
    <property type="project" value="InterPro"/>
</dbReference>
<gene>
    <name evidence="3" type="ORF">HERILL_LOCUS13648</name>
</gene>
<reference evidence="3 4" key="1">
    <citation type="submission" date="2020-11" db="EMBL/GenBank/DDBJ databases">
        <authorList>
            <person name="Wallbank WR R."/>
            <person name="Pardo Diaz C."/>
            <person name="Kozak K."/>
            <person name="Martin S."/>
            <person name="Jiggins C."/>
            <person name="Moest M."/>
            <person name="Warren A I."/>
            <person name="Generalovic N T."/>
            <person name="Byers J.R.P. K."/>
            <person name="Montejo-Kovacevich G."/>
            <person name="Yen C E."/>
        </authorList>
    </citation>
    <scope>NUCLEOTIDE SEQUENCE [LARGE SCALE GENOMIC DNA]</scope>
</reference>
<sequence length="234" mass="27234">MKVLNWPWIIVPLALAADAVSGWMYSLSSVNTFETTELCPKVKAMRNFELNSMMGSWYVVQYYASSEELPEYACMRSLFDMSEADQHVTMNFTYIYAEDPLREELRGNITWIIPNYNTPAHWIHTEDIYEGVYNTYVIDTDYKSWSLLMHCAEKSKSPRYLSALLLSREPTLATNVINFLREKLPRYGIDLSFMFTINQTDCDEVEDTSMNPLIPNIPGLKRKLRLPVQVFHQP</sequence>
<dbReference type="EMBL" id="LR899013">
    <property type="protein sequence ID" value="CAD7091222.1"/>
    <property type="molecule type" value="Genomic_DNA"/>
</dbReference>
<evidence type="ECO:0000256" key="1">
    <source>
        <dbReference type="SAM" id="SignalP"/>
    </source>
</evidence>
<dbReference type="PANTHER" id="PTHR10612:SF11">
    <property type="entry name" value="KARL, ISOFORM A"/>
    <property type="match status" value="1"/>
</dbReference>
<feature type="chain" id="PRO_5031309631" description="VDE lipocalin domain-containing protein" evidence="1">
    <location>
        <begin position="17"/>
        <end position="234"/>
    </location>
</feature>
<proteinExistence type="predicted"/>
<keyword evidence="4" id="KW-1185">Reference proteome</keyword>
<dbReference type="Gene3D" id="2.40.128.20">
    <property type="match status" value="1"/>
</dbReference>
<feature type="domain" description="VDE lipocalin" evidence="2">
    <location>
        <begin position="40"/>
        <end position="197"/>
    </location>
</feature>
<evidence type="ECO:0000313" key="4">
    <source>
        <dbReference type="Proteomes" id="UP000594454"/>
    </source>
</evidence>
<dbReference type="GO" id="GO:0000302">
    <property type="term" value="P:response to reactive oxygen species"/>
    <property type="evidence" value="ECO:0007669"/>
    <property type="project" value="TreeGrafter"/>
</dbReference>
<evidence type="ECO:0000259" key="2">
    <source>
        <dbReference type="Pfam" id="PF07137"/>
    </source>
</evidence>
<evidence type="ECO:0000313" key="3">
    <source>
        <dbReference type="EMBL" id="CAD7091222.1"/>
    </source>
</evidence>
<dbReference type="CDD" id="cd00301">
    <property type="entry name" value="lipocalin_FABP"/>
    <property type="match status" value="1"/>
</dbReference>
<dbReference type="InterPro" id="IPR012674">
    <property type="entry name" value="Calycin"/>
</dbReference>
<organism evidence="3 4">
    <name type="scientific">Hermetia illucens</name>
    <name type="common">Black soldier fly</name>
    <dbReference type="NCBI Taxonomy" id="343691"/>
    <lineage>
        <taxon>Eukaryota</taxon>
        <taxon>Metazoa</taxon>
        <taxon>Ecdysozoa</taxon>
        <taxon>Arthropoda</taxon>
        <taxon>Hexapoda</taxon>
        <taxon>Insecta</taxon>
        <taxon>Pterygota</taxon>
        <taxon>Neoptera</taxon>
        <taxon>Endopterygota</taxon>
        <taxon>Diptera</taxon>
        <taxon>Brachycera</taxon>
        <taxon>Stratiomyomorpha</taxon>
        <taxon>Stratiomyidae</taxon>
        <taxon>Hermetiinae</taxon>
        <taxon>Hermetia</taxon>
    </lineage>
</organism>
<accession>A0A7R8V2Z9</accession>
<dbReference type="OrthoDB" id="8186134at2759"/>
<dbReference type="InterPro" id="IPR010788">
    <property type="entry name" value="VDE_dom"/>
</dbReference>
<keyword evidence="1" id="KW-0732">Signal</keyword>
<dbReference type="GO" id="GO:0006629">
    <property type="term" value="P:lipid metabolic process"/>
    <property type="evidence" value="ECO:0007669"/>
    <property type="project" value="TreeGrafter"/>
</dbReference>
<dbReference type="FunCoup" id="A0A7R8V2Z9">
    <property type="interactions" value="1"/>
</dbReference>